<sequence>MKLSTLCSQLLPGEACGDIDGFFLEIDDFEEVPIVSRLRRIDELLARLGPRWTSAYLLSLCNHLLSTVRIAGKVRGGTGPEMFLALSFTDFELHAEEGVLLPSVFYYPGAEGVALGDRLLRDCGTIISAEIALVRSVFEDAGMLAGFRFCESRTDGPPGHDVVRVFAIPVPEGSEC</sequence>
<gene>
    <name evidence="1" type="ORF">SAMN04488690_3143</name>
</gene>
<dbReference type="EMBL" id="FWEU01000004">
    <property type="protein sequence ID" value="SLM25394.1"/>
    <property type="molecule type" value="Genomic_DNA"/>
</dbReference>
<evidence type="ECO:0000313" key="2">
    <source>
        <dbReference type="Proteomes" id="UP000191133"/>
    </source>
</evidence>
<dbReference type="AlphaFoldDB" id="A0A1W1H1P3"/>
<evidence type="ECO:0008006" key="3">
    <source>
        <dbReference type="Google" id="ProtNLM"/>
    </source>
</evidence>
<name>A0A1W1H1P3_9GAMM</name>
<accession>A0A1W1H1P3</accession>
<proteinExistence type="predicted"/>
<dbReference type="RefSeq" id="WP_080149989.1">
    <property type="nucleotide sequence ID" value="NZ_FWEU01000004.1"/>
</dbReference>
<dbReference type="Proteomes" id="UP000191133">
    <property type="component" value="Unassembled WGS sequence"/>
</dbReference>
<protein>
    <recommendedName>
        <fullName evidence="3">Immunity protein 15</fullName>
    </recommendedName>
</protein>
<organism evidence="1 2">
    <name type="scientific">Stenotrophomonas indicatrix</name>
    <dbReference type="NCBI Taxonomy" id="2045451"/>
    <lineage>
        <taxon>Bacteria</taxon>
        <taxon>Pseudomonadati</taxon>
        <taxon>Pseudomonadota</taxon>
        <taxon>Gammaproteobacteria</taxon>
        <taxon>Lysobacterales</taxon>
        <taxon>Lysobacteraceae</taxon>
        <taxon>Stenotrophomonas</taxon>
    </lineage>
</organism>
<evidence type="ECO:0000313" key="1">
    <source>
        <dbReference type="EMBL" id="SLM25394.1"/>
    </source>
</evidence>
<reference evidence="2" key="1">
    <citation type="submission" date="2016-10" db="EMBL/GenBank/DDBJ databases">
        <authorList>
            <person name="Varghese N."/>
            <person name="Submissions S."/>
        </authorList>
    </citation>
    <scope>NUCLEOTIDE SEQUENCE [LARGE SCALE GENOMIC DNA]</scope>
    <source>
        <strain evidence="2">92MFCol6.1</strain>
    </source>
</reference>